<dbReference type="Gramene" id="Pp3c18_14230V3.2">
    <property type="protein sequence ID" value="Pp3c18_14230V3.2"/>
    <property type="gene ID" value="Pp3c18_14230"/>
</dbReference>
<accession>A0A2K1J113</accession>
<evidence type="ECO:0000256" key="4">
    <source>
        <dbReference type="ARBA" id="ARBA00023034"/>
    </source>
</evidence>
<dbReference type="GO" id="GO:0016757">
    <property type="term" value="F:glycosyltransferase activity"/>
    <property type="evidence" value="ECO:0007669"/>
    <property type="project" value="InterPro"/>
</dbReference>
<dbReference type="EnsemblPlants" id="Pp3c18_14230V3.9">
    <property type="protein sequence ID" value="Pp3c18_14230V3.9"/>
    <property type="gene ID" value="Pp3c18_14230"/>
</dbReference>
<feature type="transmembrane region" description="Helical" evidence="5">
    <location>
        <begin position="30"/>
        <end position="48"/>
    </location>
</feature>
<dbReference type="InterPro" id="IPR040911">
    <property type="entry name" value="Exostosin_GT47"/>
</dbReference>
<sequence length="537" mass="61248">MGYAPQWNTVATKGNHRASTKSRLAVGRRAYVAIGAVLVFLLYTWIGYDEMRLGPRTSSRFKQTLRSGGIAGQECEQSAEPSQEGIRSLGSYATNALESCESAGPDLPVGYNFEATKLTPEECEGRHVYMYDPPTEFTVDIIKNCQNWSTWWTMCEDAQNGGFGVRLRLRKSDPLSSITQPPDSWYRTEQFTLDMSWHSRMKTYPCLTDDPNEASIFYVPFYHSPDLTRNLKNPNMTETDYLTTRFVKWLGKQAPYQRYGGRRHFIVMGRIFWDHNRLFNSTHGWGSSLFSQPELKNVFKVMIERSEWAADTIAIPYPTNFHPTSEAALQAWEAKIRVAKRTKLISFAASDRSRNMTGMVRGELFDQCSKSKTCNHVICSTELCVFRPQTIYKISLESVFCLEPGGDSPTRKGIFDSLITGCIPVLFNTNQAVKMYLWHLPGNGSDYSILIDENKVVNDHYDVMQHLERIPKEEIARIQENIFAMFPRLLYRNTKLTGEYKTKDAFDITIDKLLQKLPAEDKTSGNHTTIAPFNGTS</sequence>
<keyword evidence="3" id="KW-0735">Signal-anchor</keyword>
<dbReference type="Gramene" id="Pp3c18_14230V3.1">
    <property type="protein sequence ID" value="Pp3c18_14230V3.1"/>
    <property type="gene ID" value="Pp3c18_14230"/>
</dbReference>
<gene>
    <name evidence="8" type="primary">LOC112295475</name>
    <name evidence="7" type="ORF">PHYPA_023118</name>
</gene>
<evidence type="ECO:0000313" key="7">
    <source>
        <dbReference type="EMBL" id="PNR35219.1"/>
    </source>
</evidence>
<dbReference type="EMBL" id="ABEU02000018">
    <property type="protein sequence ID" value="PNR35219.1"/>
    <property type="molecule type" value="Genomic_DNA"/>
</dbReference>
<dbReference type="Gramene" id="Pp3c18_14230V3.10">
    <property type="protein sequence ID" value="Pp3c18_14230V3.10"/>
    <property type="gene ID" value="Pp3c18_14230"/>
</dbReference>
<dbReference type="Pfam" id="PF03016">
    <property type="entry name" value="Exostosin_GT47"/>
    <property type="match status" value="1"/>
</dbReference>
<feature type="domain" description="Exostosin GT47" evidence="6">
    <location>
        <begin position="123"/>
        <end position="458"/>
    </location>
</feature>
<dbReference type="Gramene" id="Pp3c18_14230V3.3">
    <property type="protein sequence ID" value="Pp3c18_14230V3.3"/>
    <property type="gene ID" value="Pp3c18_14230"/>
</dbReference>
<reference evidence="7 9" key="1">
    <citation type="journal article" date="2008" name="Science">
        <title>The Physcomitrella genome reveals evolutionary insights into the conquest of land by plants.</title>
        <authorList>
            <person name="Rensing S."/>
            <person name="Lang D."/>
            <person name="Zimmer A."/>
            <person name="Terry A."/>
            <person name="Salamov A."/>
            <person name="Shapiro H."/>
            <person name="Nishiyama T."/>
            <person name="Perroud P.-F."/>
            <person name="Lindquist E."/>
            <person name="Kamisugi Y."/>
            <person name="Tanahashi T."/>
            <person name="Sakakibara K."/>
            <person name="Fujita T."/>
            <person name="Oishi K."/>
            <person name="Shin-I T."/>
            <person name="Kuroki Y."/>
            <person name="Toyoda A."/>
            <person name="Suzuki Y."/>
            <person name="Hashimoto A."/>
            <person name="Yamaguchi K."/>
            <person name="Sugano A."/>
            <person name="Kohara Y."/>
            <person name="Fujiyama A."/>
            <person name="Anterola A."/>
            <person name="Aoki S."/>
            <person name="Ashton N."/>
            <person name="Barbazuk W.B."/>
            <person name="Barker E."/>
            <person name="Bennetzen J."/>
            <person name="Bezanilla M."/>
            <person name="Blankenship R."/>
            <person name="Cho S.H."/>
            <person name="Dutcher S."/>
            <person name="Estelle M."/>
            <person name="Fawcett J.A."/>
            <person name="Gundlach H."/>
            <person name="Hanada K."/>
            <person name="Heyl A."/>
            <person name="Hicks K.A."/>
            <person name="Hugh J."/>
            <person name="Lohr M."/>
            <person name="Mayer K."/>
            <person name="Melkozernov A."/>
            <person name="Murata T."/>
            <person name="Nelson D."/>
            <person name="Pils B."/>
            <person name="Prigge M."/>
            <person name="Reiss B."/>
            <person name="Renner T."/>
            <person name="Rombauts S."/>
            <person name="Rushton P."/>
            <person name="Sanderfoot A."/>
            <person name="Schween G."/>
            <person name="Shiu S.-H."/>
            <person name="Stueber K."/>
            <person name="Theodoulou F.L."/>
            <person name="Tu H."/>
            <person name="Van de Peer Y."/>
            <person name="Verrier P.J."/>
            <person name="Waters E."/>
            <person name="Wood A."/>
            <person name="Yang L."/>
            <person name="Cove D."/>
            <person name="Cuming A."/>
            <person name="Hasebe M."/>
            <person name="Lucas S."/>
            <person name="Mishler D.B."/>
            <person name="Reski R."/>
            <person name="Grigoriev I."/>
            <person name="Quatrano R.S."/>
            <person name="Boore J.L."/>
        </authorList>
    </citation>
    <scope>NUCLEOTIDE SEQUENCE [LARGE SCALE GENOMIC DNA]</scope>
    <source>
        <strain evidence="8 9">cv. Gransden 2004</strain>
    </source>
</reference>
<dbReference type="Proteomes" id="UP000006727">
    <property type="component" value="Chromosome 18"/>
</dbReference>
<evidence type="ECO:0000256" key="3">
    <source>
        <dbReference type="ARBA" id="ARBA00022968"/>
    </source>
</evidence>
<dbReference type="EnsemblPlants" id="Pp3c18_14230V3.4">
    <property type="protein sequence ID" value="Pp3c18_14230V3.4"/>
    <property type="gene ID" value="Pp3c18_14230"/>
</dbReference>
<dbReference type="Gramene" id="Pp3c18_14230V3.4">
    <property type="protein sequence ID" value="Pp3c18_14230V3.4"/>
    <property type="gene ID" value="Pp3c18_14230"/>
</dbReference>
<dbReference type="GO" id="GO:0000139">
    <property type="term" value="C:Golgi membrane"/>
    <property type="evidence" value="ECO:0007669"/>
    <property type="project" value="UniProtKB-SubCell"/>
</dbReference>
<keyword evidence="9" id="KW-1185">Reference proteome</keyword>
<dbReference type="EnsemblPlants" id="Pp3c18_14230V3.2">
    <property type="protein sequence ID" value="Pp3c18_14230V3.2"/>
    <property type="gene ID" value="Pp3c18_14230"/>
</dbReference>
<keyword evidence="5" id="KW-0472">Membrane</keyword>
<comment type="similarity">
    <text evidence="2">Belongs to the glycosyltransferase 47 family.</text>
</comment>
<protein>
    <recommendedName>
        <fullName evidence="6">Exostosin GT47 domain-containing protein</fullName>
    </recommendedName>
</protein>
<dbReference type="PANTHER" id="PTHR11062:SF375">
    <property type="entry name" value="EXOSTOSIN GT47 DOMAIN-CONTAINING PROTEIN"/>
    <property type="match status" value="1"/>
</dbReference>
<dbReference type="EnsemblPlants" id="Pp3c18_14230V3.1">
    <property type="protein sequence ID" value="Pp3c18_14230V3.1"/>
    <property type="gene ID" value="Pp3c18_14230"/>
</dbReference>
<dbReference type="EnsemblPlants" id="Pp3c18_14230V3.5">
    <property type="protein sequence ID" value="Pp3c18_14230V3.5"/>
    <property type="gene ID" value="Pp3c18_14230"/>
</dbReference>
<keyword evidence="5" id="KW-1133">Transmembrane helix</keyword>
<comment type="subcellular location">
    <subcellularLocation>
        <location evidence="1">Golgi apparatus membrane</location>
        <topology evidence="1">Single-pass type II membrane protein</topology>
    </subcellularLocation>
</comment>
<dbReference type="Gramene" id="Pp3c18_14230V3.5">
    <property type="protein sequence ID" value="Pp3c18_14230V3.5"/>
    <property type="gene ID" value="Pp3c18_14230"/>
</dbReference>
<keyword evidence="5" id="KW-0812">Transmembrane</keyword>
<dbReference type="EnsemblPlants" id="Pp3c18_14230V3.11">
    <property type="protein sequence ID" value="Pp3c18_14230V3.11"/>
    <property type="gene ID" value="Pp3c18_14230"/>
</dbReference>
<evidence type="ECO:0000313" key="9">
    <source>
        <dbReference type="Proteomes" id="UP000006727"/>
    </source>
</evidence>
<reference evidence="8" key="3">
    <citation type="submission" date="2020-12" db="UniProtKB">
        <authorList>
            <consortium name="EnsemblPlants"/>
        </authorList>
    </citation>
    <scope>IDENTIFICATION</scope>
</reference>
<dbReference type="Gramene" id="Pp3c18_14230V3.9">
    <property type="protein sequence ID" value="Pp3c18_14230V3.9"/>
    <property type="gene ID" value="Pp3c18_14230"/>
</dbReference>
<dbReference type="PaxDb" id="3218-PP1S3_407V6.1"/>
<dbReference type="Gramene" id="Pp3c18_14230V3.11">
    <property type="protein sequence ID" value="Pp3c18_14230V3.11"/>
    <property type="gene ID" value="Pp3c18_14230"/>
</dbReference>
<dbReference type="InterPro" id="IPR004263">
    <property type="entry name" value="Exostosin"/>
</dbReference>
<dbReference type="PANTHER" id="PTHR11062">
    <property type="entry name" value="EXOSTOSIN HEPARAN SULFATE GLYCOSYLTRANSFERASE -RELATED"/>
    <property type="match status" value="1"/>
</dbReference>
<name>A0A2K1J113_PHYPA</name>
<dbReference type="AlphaFoldDB" id="A0A2K1J113"/>
<organism evidence="7">
    <name type="scientific">Physcomitrium patens</name>
    <name type="common">Spreading-leaved earth moss</name>
    <name type="synonym">Physcomitrella patens</name>
    <dbReference type="NCBI Taxonomy" id="3218"/>
    <lineage>
        <taxon>Eukaryota</taxon>
        <taxon>Viridiplantae</taxon>
        <taxon>Streptophyta</taxon>
        <taxon>Embryophyta</taxon>
        <taxon>Bryophyta</taxon>
        <taxon>Bryophytina</taxon>
        <taxon>Bryopsida</taxon>
        <taxon>Funariidae</taxon>
        <taxon>Funariales</taxon>
        <taxon>Funariaceae</taxon>
        <taxon>Physcomitrium</taxon>
    </lineage>
</organism>
<dbReference type="EnsemblPlants" id="Pp3c18_14230V3.3">
    <property type="protein sequence ID" value="Pp3c18_14230V3.3"/>
    <property type="gene ID" value="Pp3c18_14230"/>
</dbReference>
<reference evidence="7 9" key="2">
    <citation type="journal article" date="2018" name="Plant J.">
        <title>The Physcomitrella patens chromosome-scale assembly reveals moss genome structure and evolution.</title>
        <authorList>
            <person name="Lang D."/>
            <person name="Ullrich K.K."/>
            <person name="Murat F."/>
            <person name="Fuchs J."/>
            <person name="Jenkins J."/>
            <person name="Haas F.B."/>
            <person name="Piednoel M."/>
            <person name="Gundlach H."/>
            <person name="Van Bel M."/>
            <person name="Meyberg R."/>
            <person name="Vives C."/>
            <person name="Morata J."/>
            <person name="Symeonidi A."/>
            <person name="Hiss M."/>
            <person name="Muchero W."/>
            <person name="Kamisugi Y."/>
            <person name="Saleh O."/>
            <person name="Blanc G."/>
            <person name="Decker E.L."/>
            <person name="van Gessel N."/>
            <person name="Grimwood J."/>
            <person name="Hayes R.D."/>
            <person name="Graham S.W."/>
            <person name="Gunter L.E."/>
            <person name="McDaniel S.F."/>
            <person name="Hoernstein S.N.W."/>
            <person name="Larsson A."/>
            <person name="Li F.W."/>
            <person name="Perroud P.F."/>
            <person name="Phillips J."/>
            <person name="Ranjan P."/>
            <person name="Rokshar D.S."/>
            <person name="Rothfels C.J."/>
            <person name="Schneider L."/>
            <person name="Shu S."/>
            <person name="Stevenson D.W."/>
            <person name="Thummler F."/>
            <person name="Tillich M."/>
            <person name="Villarreal Aguilar J.C."/>
            <person name="Widiez T."/>
            <person name="Wong G.K."/>
            <person name="Wymore A."/>
            <person name="Zhang Y."/>
            <person name="Zimmer A.D."/>
            <person name="Quatrano R.S."/>
            <person name="Mayer K.F.X."/>
            <person name="Goodstein D."/>
            <person name="Casacuberta J.M."/>
            <person name="Vandepoele K."/>
            <person name="Reski R."/>
            <person name="Cuming A.C."/>
            <person name="Tuskan G.A."/>
            <person name="Maumus F."/>
            <person name="Salse J."/>
            <person name="Schmutz J."/>
            <person name="Rensing S.A."/>
        </authorList>
    </citation>
    <scope>NUCLEOTIDE SEQUENCE [LARGE SCALE GENOMIC DNA]</scope>
    <source>
        <strain evidence="8 9">cv. Gransden 2004</strain>
    </source>
</reference>
<evidence type="ECO:0000259" key="6">
    <source>
        <dbReference type="Pfam" id="PF03016"/>
    </source>
</evidence>
<dbReference type="EnsemblPlants" id="Pp3c18_14230V3.10">
    <property type="protein sequence ID" value="Pp3c18_14230V3.10"/>
    <property type="gene ID" value="Pp3c18_14230"/>
</dbReference>
<evidence type="ECO:0000256" key="1">
    <source>
        <dbReference type="ARBA" id="ARBA00004323"/>
    </source>
</evidence>
<evidence type="ECO:0000313" key="8">
    <source>
        <dbReference type="EnsemblPlants" id="Pp3c18_14230V3.1"/>
    </source>
</evidence>
<dbReference type="STRING" id="3218.A0A2K1J113"/>
<proteinExistence type="inferred from homology"/>
<keyword evidence="4" id="KW-0333">Golgi apparatus</keyword>
<evidence type="ECO:0000256" key="2">
    <source>
        <dbReference type="ARBA" id="ARBA00010271"/>
    </source>
</evidence>
<evidence type="ECO:0000256" key="5">
    <source>
        <dbReference type="SAM" id="Phobius"/>
    </source>
</evidence>